<dbReference type="InParanoid" id="D3ZLI4"/>
<reference evidence="2" key="2">
    <citation type="submission" date="2025-08" db="UniProtKB">
        <authorList>
            <consortium name="Ensembl"/>
        </authorList>
    </citation>
    <scope>IDENTIFICATION</scope>
    <source>
        <strain evidence="2">Brown Norway</strain>
    </source>
</reference>
<proteinExistence type="predicted"/>
<dbReference type="Pfam" id="PF00612">
    <property type="entry name" value="IQ"/>
    <property type="match status" value="2"/>
</dbReference>
<dbReference type="PANTHER" id="PTHR21633:SF10">
    <property type="entry name" value="IQ MOTIF CONTAINING F4"/>
    <property type="match status" value="1"/>
</dbReference>
<dbReference type="Bgee" id="ENSRNOG00000037285">
    <property type="expression patterns" value="Expressed in testis and 1 other cell type or tissue"/>
</dbReference>
<evidence type="ECO:0000313" key="4">
    <source>
        <dbReference type="RGD" id="7631233"/>
    </source>
</evidence>
<dbReference type="InterPro" id="IPR000048">
    <property type="entry name" value="IQ_motif_EF-hand-BS"/>
</dbReference>
<protein>
    <submittedName>
        <fullName evidence="2">IQ domain-containing protein F5-like</fullName>
    </submittedName>
</protein>
<dbReference type="HOGENOM" id="CLU_114989_0_0_1"/>
<name>D3ZLI4_RAT</name>
<dbReference type="PANTHER" id="PTHR21633">
    <property type="entry name" value="IQ MOTIF CONTAINING F"/>
    <property type="match status" value="1"/>
</dbReference>
<dbReference type="Proteomes" id="UP000002494">
    <property type="component" value="Chromosome 8"/>
</dbReference>
<dbReference type="GeneID" id="102550160"/>
<dbReference type="SMART" id="SM00015">
    <property type="entry name" value="IQ"/>
    <property type="match status" value="2"/>
</dbReference>
<feature type="region of interest" description="Disordered" evidence="1">
    <location>
        <begin position="19"/>
        <end position="56"/>
    </location>
</feature>
<dbReference type="VEuPathDB" id="HostDB:ENSRNOG00000037285"/>
<dbReference type="GO" id="GO:0005516">
    <property type="term" value="F:calmodulin binding"/>
    <property type="evidence" value="ECO:0000318"/>
    <property type="project" value="GO_Central"/>
</dbReference>
<dbReference type="Ensembl" id="ENSRNOT00000056386.5">
    <property type="protein sequence ID" value="ENSRNOP00000053224.5"/>
    <property type="gene ID" value="ENSRNOG00000037285.5"/>
</dbReference>
<sequence>MGCLYSKGNVRFIVSEDTYDTTETETESRQQEEKKEKIKPSSSSYKALKPSPQPSPLHRAKEILSARKIQAWWRGTLVRRTLLRAALSAWIIQCWWRKILAERQESNRLVILQWMVLETSACVLIQSWVRMLKVRHYYLRLCCAARVIQTSWRWHNCRTRGFFQGSYELEGHKLHLQLDIFLGSQVCRISDCISLPIKN</sequence>
<reference evidence="2" key="3">
    <citation type="submission" date="2025-09" db="UniProtKB">
        <authorList>
            <consortium name="Ensembl"/>
        </authorList>
    </citation>
    <scope>IDENTIFICATION</scope>
    <source>
        <strain evidence="2">Brown Norway</strain>
    </source>
</reference>
<reference evidence="2" key="1">
    <citation type="submission" date="2024-01" db="EMBL/GenBank/DDBJ databases">
        <title>GRCr8: a new rat reference genome assembly contstructed from accurate long reads and long range scaffolding.</title>
        <authorList>
            <person name="Doris P.A."/>
            <person name="Kalbfleisch T."/>
            <person name="Li K."/>
            <person name="Howe K."/>
            <person name="Wood J."/>
        </authorList>
    </citation>
    <scope>NUCLEOTIDE SEQUENCE [LARGE SCALE GENOMIC DNA]</scope>
    <source>
        <strain evidence="2">Brown Norway</strain>
    </source>
</reference>
<keyword evidence="3" id="KW-1185">Reference proteome</keyword>
<dbReference type="STRING" id="10116.ENSRNOP00000053224"/>
<evidence type="ECO:0000256" key="1">
    <source>
        <dbReference type="SAM" id="MobiDB-lite"/>
    </source>
</evidence>
<gene>
    <name evidence="2 4" type="primary">LOC102550160</name>
</gene>
<feature type="compositionally biased region" description="Basic and acidic residues" evidence="1">
    <location>
        <begin position="26"/>
        <end position="39"/>
    </location>
</feature>
<dbReference type="AGR" id="RGD:7631233"/>
<accession>D3ZLI4</accession>
<dbReference type="InterPro" id="IPR039887">
    <property type="entry name" value="IQCF"/>
</dbReference>
<dbReference type="Gene3D" id="1.20.5.190">
    <property type="match status" value="2"/>
</dbReference>
<dbReference type="GeneTree" id="ENSGT00390000004641"/>
<evidence type="ECO:0000313" key="2">
    <source>
        <dbReference type="Ensembl" id="ENSRNOP00000053224.5"/>
    </source>
</evidence>
<dbReference type="RefSeq" id="XP_006243924.1">
    <property type="nucleotide sequence ID" value="XM_006243862.4"/>
</dbReference>
<dbReference type="OMA" id="CRIADCI"/>
<organism evidence="2 3">
    <name type="scientific">Rattus norvegicus</name>
    <name type="common">Rat</name>
    <dbReference type="NCBI Taxonomy" id="10116"/>
    <lineage>
        <taxon>Eukaryota</taxon>
        <taxon>Metazoa</taxon>
        <taxon>Chordata</taxon>
        <taxon>Craniata</taxon>
        <taxon>Vertebrata</taxon>
        <taxon>Euteleostomi</taxon>
        <taxon>Mammalia</taxon>
        <taxon>Eutheria</taxon>
        <taxon>Euarchontoglires</taxon>
        <taxon>Glires</taxon>
        <taxon>Rodentia</taxon>
        <taxon>Myomorpha</taxon>
        <taxon>Muroidea</taxon>
        <taxon>Muridae</taxon>
        <taxon>Murinae</taxon>
        <taxon>Rattus</taxon>
    </lineage>
</organism>
<evidence type="ECO:0000313" key="3">
    <source>
        <dbReference type="Proteomes" id="UP000002494"/>
    </source>
</evidence>
<dbReference type="AlphaFoldDB" id="D3ZLI4"/>
<dbReference type="RGD" id="7631233">
    <property type="gene designation" value="LOC102550160"/>
</dbReference>